<feature type="transmembrane region" description="Helical" evidence="1">
    <location>
        <begin position="287"/>
        <end position="306"/>
    </location>
</feature>
<feature type="transmembrane region" description="Helical" evidence="1">
    <location>
        <begin position="80"/>
        <end position="98"/>
    </location>
</feature>
<feature type="transmembrane region" description="Helical" evidence="1">
    <location>
        <begin position="261"/>
        <end position="280"/>
    </location>
</feature>
<feature type="transmembrane region" description="Helical" evidence="1">
    <location>
        <begin position="349"/>
        <end position="370"/>
    </location>
</feature>
<feature type="transmembrane region" description="Helical" evidence="1">
    <location>
        <begin position="137"/>
        <end position="155"/>
    </location>
</feature>
<feature type="transmembrane region" description="Helical" evidence="1">
    <location>
        <begin position="406"/>
        <end position="424"/>
    </location>
</feature>
<evidence type="ECO:0000313" key="3">
    <source>
        <dbReference type="Proteomes" id="UP000827317"/>
    </source>
</evidence>
<feature type="transmembrane region" description="Helical" evidence="1">
    <location>
        <begin position="377"/>
        <end position="400"/>
    </location>
</feature>
<name>A0AAE8BEV9_9CAUD</name>
<organism evidence="2 3">
    <name type="scientific">Enterococcus phage VEsP-1</name>
    <dbReference type="NCBI Taxonomy" id="2859528"/>
    <lineage>
        <taxon>Viruses</taxon>
        <taxon>Duplodnaviria</taxon>
        <taxon>Heunggongvirae</taxon>
        <taxon>Uroviricota</taxon>
        <taxon>Caudoviricetes</taxon>
        <taxon>Vespunovirus</taxon>
        <taxon>Vespunovirus vesp1</taxon>
    </lineage>
</organism>
<protein>
    <submittedName>
        <fullName evidence="2">O-antigen conversion protein C</fullName>
    </submittedName>
</protein>
<sequence length="456" mass="52883">MKKHSRKIKNNKELTLLIIGIWVVFFLFNMYMPTVRADDLVYVNRLDKLGYLGASIEHYKTWSSRVIIELFLMFFSKHLMLWKLLNSTIMTGSIVLLCKYVFNNLYSKNLLLVFSIYCLIPLTIMGETGWIATTLNYQWPVAFGLLAFYPFFQLLSGKEISKRIYWISIPLLIFSANQEQVNVCFFVLTSLVSLYLLFRRNYNYKLSVLSVVSLVELIFSLTAPGNTLRAAHEINKWFPKYKNFNFVNKLDLGISSFGKPFFLDTNILFLLLFFIVFFLSYKKCQNYYIRILTALPLFLNLIIFFGNTMGQSFTYVNGNKRSMIWDSNNLGNIFTRFGTKLSIYHPGTWVATFIVLGLLLCLIIGIYMSFDDKKSAVFLVILMMMGFCSRLIMGFSPTVWASGMRTYYILFVVAAIIVLMGINEMRKNMSFQKKELLSFSLTLLGICTFVLTVLNR</sequence>
<keyword evidence="1" id="KW-0812">Transmembrane</keyword>
<proteinExistence type="predicted"/>
<evidence type="ECO:0000256" key="1">
    <source>
        <dbReference type="SAM" id="Phobius"/>
    </source>
</evidence>
<accession>A0AAE8BEV9</accession>
<keyword evidence="1" id="KW-1133">Transmembrane helix</keyword>
<reference evidence="2" key="1">
    <citation type="submission" date="2021-06" db="EMBL/GenBank/DDBJ databases">
        <title>Comparison of different enterococcal bacteriophages isolated from single source.</title>
        <authorList>
            <person name="Tkachev P.V."/>
            <person name="Azarov D.V."/>
            <person name="Goncharov N.E."/>
            <person name="Goncharov A.E."/>
            <person name="Suvorov A.N."/>
        </authorList>
    </citation>
    <scope>NUCLEOTIDE SEQUENCE [LARGE SCALE GENOMIC DNA]</scope>
</reference>
<dbReference type="EMBL" id="MZ333456">
    <property type="protein sequence ID" value="QYI86532.1"/>
    <property type="molecule type" value="Genomic_DNA"/>
</dbReference>
<evidence type="ECO:0000313" key="2">
    <source>
        <dbReference type="EMBL" id="QYI86532.1"/>
    </source>
</evidence>
<dbReference type="InterPro" id="IPR045691">
    <property type="entry name" value="DUF6056"/>
</dbReference>
<dbReference type="Proteomes" id="UP000827317">
    <property type="component" value="Segment"/>
</dbReference>
<feature type="transmembrane region" description="Helical" evidence="1">
    <location>
        <begin position="436"/>
        <end position="454"/>
    </location>
</feature>
<keyword evidence="1" id="KW-0472">Membrane</keyword>
<feature type="transmembrane region" description="Helical" evidence="1">
    <location>
        <begin position="110"/>
        <end position="131"/>
    </location>
</feature>
<dbReference type="Pfam" id="PF19528">
    <property type="entry name" value="DUF6056"/>
    <property type="match status" value="1"/>
</dbReference>
<keyword evidence="3" id="KW-1185">Reference proteome</keyword>